<gene>
    <name evidence="1" type="primary">WBGene00109911</name>
</gene>
<organism evidence="1 2">
    <name type="scientific">Pristionchus pacificus</name>
    <name type="common">Parasitic nematode worm</name>
    <dbReference type="NCBI Taxonomy" id="54126"/>
    <lineage>
        <taxon>Eukaryota</taxon>
        <taxon>Metazoa</taxon>
        <taxon>Ecdysozoa</taxon>
        <taxon>Nematoda</taxon>
        <taxon>Chromadorea</taxon>
        <taxon>Rhabditida</taxon>
        <taxon>Rhabditina</taxon>
        <taxon>Diplogasteromorpha</taxon>
        <taxon>Diplogasteroidea</taxon>
        <taxon>Neodiplogasteridae</taxon>
        <taxon>Pristionchus</taxon>
    </lineage>
</organism>
<accession>A0A8R1UEV1</accession>
<dbReference type="Proteomes" id="UP000005239">
    <property type="component" value="Unassembled WGS sequence"/>
</dbReference>
<evidence type="ECO:0000313" key="2">
    <source>
        <dbReference type="Proteomes" id="UP000005239"/>
    </source>
</evidence>
<protein>
    <submittedName>
        <fullName evidence="1">Uncharacterized protein</fullName>
    </submittedName>
</protein>
<dbReference type="EnsemblMetazoa" id="PPA20357.1">
    <property type="protein sequence ID" value="PPA20357.1"/>
    <property type="gene ID" value="WBGene00109911"/>
</dbReference>
<reference evidence="2" key="1">
    <citation type="journal article" date="2008" name="Nat. Genet.">
        <title>The Pristionchus pacificus genome provides a unique perspective on nematode lifestyle and parasitism.</title>
        <authorList>
            <person name="Dieterich C."/>
            <person name="Clifton S.W."/>
            <person name="Schuster L.N."/>
            <person name="Chinwalla A."/>
            <person name="Delehaunty K."/>
            <person name="Dinkelacker I."/>
            <person name="Fulton L."/>
            <person name="Fulton R."/>
            <person name="Godfrey J."/>
            <person name="Minx P."/>
            <person name="Mitreva M."/>
            <person name="Roeseler W."/>
            <person name="Tian H."/>
            <person name="Witte H."/>
            <person name="Yang S.P."/>
            <person name="Wilson R.K."/>
            <person name="Sommer R.J."/>
        </authorList>
    </citation>
    <scope>NUCLEOTIDE SEQUENCE [LARGE SCALE GENOMIC DNA]</scope>
    <source>
        <strain evidence="2">PS312</strain>
    </source>
</reference>
<proteinExistence type="predicted"/>
<evidence type="ECO:0000313" key="1">
    <source>
        <dbReference type="EnsemblMetazoa" id="PPA20357.1"/>
    </source>
</evidence>
<name>A0A454XI71_PRIPA</name>
<accession>A0A454XI71</accession>
<sequence>MLIFSVIAIGIMTLLGLQEVSLEMGKIVVPGETVTTTSSVIENIEARIASASDEEKQKLHSFLAKEGFNTSEAPLSEALFVCYSYLSIRKLDEQLNQSRAGRLAIATLAAAVASFQQLTFEDVRMSLAPESSVEDPANGDIEGAIEKV</sequence>
<keyword evidence="2" id="KW-1185">Reference proteome</keyword>
<dbReference type="AlphaFoldDB" id="A0A454XI71"/>
<reference evidence="1" key="2">
    <citation type="submission" date="2022-06" db="UniProtKB">
        <authorList>
            <consortium name="EnsemblMetazoa"/>
        </authorList>
    </citation>
    <scope>IDENTIFICATION</scope>
    <source>
        <strain evidence="1">PS312</strain>
    </source>
</reference>